<evidence type="ECO:0000256" key="3">
    <source>
        <dbReference type="ARBA" id="ARBA00022475"/>
    </source>
</evidence>
<name>A0A2W1P074_PAEXE</name>
<evidence type="ECO:0000256" key="5">
    <source>
        <dbReference type="ARBA" id="ARBA00022989"/>
    </source>
</evidence>
<evidence type="ECO:0000256" key="1">
    <source>
        <dbReference type="ARBA" id="ARBA00004651"/>
    </source>
</evidence>
<evidence type="ECO:0000256" key="6">
    <source>
        <dbReference type="ARBA" id="ARBA00023136"/>
    </source>
</evidence>
<evidence type="ECO:0000259" key="8">
    <source>
        <dbReference type="PROSITE" id="PS50928"/>
    </source>
</evidence>
<evidence type="ECO:0000256" key="2">
    <source>
        <dbReference type="ARBA" id="ARBA00022448"/>
    </source>
</evidence>
<comment type="subcellular location">
    <subcellularLocation>
        <location evidence="1 7">Cell membrane</location>
        <topology evidence="1 7">Multi-pass membrane protein</topology>
    </subcellularLocation>
</comment>
<organism evidence="9 10">
    <name type="scientific">Paenibacillus xerothermodurans</name>
    <dbReference type="NCBI Taxonomy" id="1977292"/>
    <lineage>
        <taxon>Bacteria</taxon>
        <taxon>Bacillati</taxon>
        <taxon>Bacillota</taxon>
        <taxon>Bacilli</taxon>
        <taxon>Bacillales</taxon>
        <taxon>Paenibacillaceae</taxon>
        <taxon>Paenibacillus</taxon>
    </lineage>
</organism>
<keyword evidence="5 7" id="KW-1133">Transmembrane helix</keyword>
<reference evidence="9" key="1">
    <citation type="submission" date="2018-06" db="EMBL/GenBank/DDBJ databases">
        <title>Paenibacillus xerothermodurans sp. nov. an extremely dry heat resistant spore forming bacterium isolated from the soil of Cape Canaveral, Florida.</title>
        <authorList>
            <person name="Seuylemezian A."/>
            <person name="Kaur N."/>
            <person name="Patil P."/>
            <person name="Patil P."/>
            <person name="Mayilraj S."/>
            <person name="Vaishampayan P."/>
        </authorList>
    </citation>
    <scope>NUCLEOTIDE SEQUENCE [LARGE SCALE GENOMIC DNA]</scope>
    <source>
        <strain evidence="9">ATCC 27380</strain>
    </source>
</reference>
<comment type="similarity">
    <text evidence="7">Belongs to the binding-protein-dependent transport system permease family.</text>
</comment>
<dbReference type="AlphaFoldDB" id="A0A2W1P074"/>
<evidence type="ECO:0000313" key="9">
    <source>
        <dbReference type="EMBL" id="PZE20538.1"/>
    </source>
</evidence>
<dbReference type="PANTHER" id="PTHR43744:SF12">
    <property type="entry name" value="ABC TRANSPORTER PERMEASE PROTEIN MG189-RELATED"/>
    <property type="match status" value="1"/>
</dbReference>
<keyword evidence="6 7" id="KW-0472">Membrane</keyword>
<sequence>MSSLQFRSTSRRLNEAVVQWFLTLILSLSSLVMIIPFVWMVSTSFDWAARLELGFPPRFWPEDPSFKNYKAAFTNVPMLKYILNSVYVSCGVILVSVGSALLSGYALSKIRFKGADVVLVLALSTMMIPFEMTMIPQYLLFSKLHLIDSYWAFYLPALNYAFGTFLAKAFFDQLPSSLREAGIMDGAKEFTVFSRIYFPLCTPIVATMVILLFLGVWNDLLWPLLALKSASKYTIQLGLAMFTYNNGINKFPSIIMAATTVSLVPVIVVYLFLQRYIIESIALTGIKQ</sequence>
<dbReference type="EMBL" id="NHRJ02000006">
    <property type="protein sequence ID" value="PZE20538.1"/>
    <property type="molecule type" value="Genomic_DNA"/>
</dbReference>
<dbReference type="PROSITE" id="PS50928">
    <property type="entry name" value="ABC_TM1"/>
    <property type="match status" value="1"/>
</dbReference>
<feature type="domain" description="ABC transmembrane type-1" evidence="8">
    <location>
        <begin position="82"/>
        <end position="273"/>
    </location>
</feature>
<comment type="caution">
    <text evidence="9">The sequence shown here is derived from an EMBL/GenBank/DDBJ whole genome shotgun (WGS) entry which is preliminary data.</text>
</comment>
<keyword evidence="3" id="KW-1003">Cell membrane</keyword>
<feature type="transmembrane region" description="Helical" evidence="7">
    <location>
        <begin position="117"/>
        <end position="139"/>
    </location>
</feature>
<feature type="transmembrane region" description="Helical" evidence="7">
    <location>
        <begin position="86"/>
        <end position="105"/>
    </location>
</feature>
<evidence type="ECO:0000313" key="10">
    <source>
        <dbReference type="Proteomes" id="UP000214746"/>
    </source>
</evidence>
<dbReference type="Proteomes" id="UP000214746">
    <property type="component" value="Unassembled WGS sequence"/>
</dbReference>
<feature type="transmembrane region" description="Helical" evidence="7">
    <location>
        <begin position="151"/>
        <end position="171"/>
    </location>
</feature>
<keyword evidence="10" id="KW-1185">Reference proteome</keyword>
<dbReference type="GO" id="GO:0055085">
    <property type="term" value="P:transmembrane transport"/>
    <property type="evidence" value="ECO:0007669"/>
    <property type="project" value="InterPro"/>
</dbReference>
<dbReference type="RefSeq" id="WP_089200291.1">
    <property type="nucleotide sequence ID" value="NZ_NHRJ02000006.1"/>
</dbReference>
<feature type="transmembrane region" description="Helical" evidence="7">
    <location>
        <begin position="20"/>
        <end position="41"/>
    </location>
</feature>
<evidence type="ECO:0000256" key="4">
    <source>
        <dbReference type="ARBA" id="ARBA00022692"/>
    </source>
</evidence>
<proteinExistence type="inferred from homology"/>
<dbReference type="PANTHER" id="PTHR43744">
    <property type="entry name" value="ABC TRANSPORTER PERMEASE PROTEIN MG189-RELATED-RELATED"/>
    <property type="match status" value="1"/>
</dbReference>
<feature type="transmembrane region" description="Helical" evidence="7">
    <location>
        <begin position="192"/>
        <end position="217"/>
    </location>
</feature>
<feature type="transmembrane region" description="Helical" evidence="7">
    <location>
        <begin position="251"/>
        <end position="273"/>
    </location>
</feature>
<dbReference type="Pfam" id="PF00528">
    <property type="entry name" value="BPD_transp_1"/>
    <property type="match status" value="1"/>
</dbReference>
<gene>
    <name evidence="9" type="ORF">CBW46_012240</name>
</gene>
<dbReference type="InterPro" id="IPR035906">
    <property type="entry name" value="MetI-like_sf"/>
</dbReference>
<dbReference type="SUPFAM" id="SSF161098">
    <property type="entry name" value="MetI-like"/>
    <property type="match status" value="1"/>
</dbReference>
<keyword evidence="2 7" id="KW-0813">Transport</keyword>
<dbReference type="CDD" id="cd06261">
    <property type="entry name" value="TM_PBP2"/>
    <property type="match status" value="1"/>
</dbReference>
<dbReference type="InterPro" id="IPR000515">
    <property type="entry name" value="MetI-like"/>
</dbReference>
<dbReference type="OrthoDB" id="9787837at2"/>
<dbReference type="GO" id="GO:0005886">
    <property type="term" value="C:plasma membrane"/>
    <property type="evidence" value="ECO:0007669"/>
    <property type="project" value="UniProtKB-SubCell"/>
</dbReference>
<dbReference type="Gene3D" id="1.10.3720.10">
    <property type="entry name" value="MetI-like"/>
    <property type="match status" value="1"/>
</dbReference>
<keyword evidence="4 7" id="KW-0812">Transmembrane</keyword>
<accession>A0A2W1P074</accession>
<evidence type="ECO:0000256" key="7">
    <source>
        <dbReference type="RuleBase" id="RU363032"/>
    </source>
</evidence>
<protein>
    <submittedName>
        <fullName evidence="9">Carbohydrate ABC transporter permease</fullName>
    </submittedName>
</protein>